<dbReference type="RefSeq" id="WP_377256885.1">
    <property type="nucleotide sequence ID" value="NZ_JBHLUH010000061.1"/>
</dbReference>
<proteinExistence type="predicted"/>
<name>A0ABV6MAS6_9ACTN</name>
<organism evidence="1 2">
    <name type="scientific">Phytohabitans kaempferiae</name>
    <dbReference type="NCBI Taxonomy" id="1620943"/>
    <lineage>
        <taxon>Bacteria</taxon>
        <taxon>Bacillati</taxon>
        <taxon>Actinomycetota</taxon>
        <taxon>Actinomycetes</taxon>
        <taxon>Micromonosporales</taxon>
        <taxon>Micromonosporaceae</taxon>
    </lineage>
</organism>
<sequence>MARRKVRRLRDAGITIPVDYTYTDSAVDLPLLHAATHRFLIEPSARDLSRIQAALPDGTTILRAGV</sequence>
<dbReference type="Proteomes" id="UP001589867">
    <property type="component" value="Unassembled WGS sequence"/>
</dbReference>
<comment type="caution">
    <text evidence="1">The sequence shown here is derived from an EMBL/GenBank/DDBJ whole genome shotgun (WGS) entry which is preliminary data.</text>
</comment>
<evidence type="ECO:0000313" key="1">
    <source>
        <dbReference type="EMBL" id="MFC0531810.1"/>
    </source>
</evidence>
<protein>
    <submittedName>
        <fullName evidence="1">Uncharacterized protein</fullName>
    </submittedName>
</protein>
<evidence type="ECO:0000313" key="2">
    <source>
        <dbReference type="Proteomes" id="UP001589867"/>
    </source>
</evidence>
<gene>
    <name evidence="1" type="ORF">ACFFIA_29595</name>
</gene>
<dbReference type="EMBL" id="JBHLUH010000061">
    <property type="protein sequence ID" value="MFC0531810.1"/>
    <property type="molecule type" value="Genomic_DNA"/>
</dbReference>
<accession>A0ABV6MAS6</accession>
<keyword evidence="2" id="KW-1185">Reference proteome</keyword>
<reference evidence="1 2" key="1">
    <citation type="submission" date="2024-09" db="EMBL/GenBank/DDBJ databases">
        <authorList>
            <person name="Sun Q."/>
            <person name="Mori K."/>
        </authorList>
    </citation>
    <scope>NUCLEOTIDE SEQUENCE [LARGE SCALE GENOMIC DNA]</scope>
    <source>
        <strain evidence="1 2">TBRC 3947</strain>
    </source>
</reference>